<dbReference type="PROSITE" id="PS50887">
    <property type="entry name" value="GGDEF"/>
    <property type="match status" value="1"/>
</dbReference>
<proteinExistence type="predicted"/>
<reference evidence="8" key="1">
    <citation type="submission" date="2016-10" db="EMBL/GenBank/DDBJ databases">
        <authorList>
            <person name="Varghese N."/>
            <person name="Submissions S."/>
        </authorList>
    </citation>
    <scope>NUCLEOTIDE SEQUENCE [LARGE SCALE GENOMIC DNA]</scope>
    <source>
        <strain evidence="8">DSM 173</strain>
    </source>
</reference>
<evidence type="ECO:0000259" key="6">
    <source>
        <dbReference type="PROSITE" id="PS50887"/>
    </source>
</evidence>
<dbReference type="InterPro" id="IPR035965">
    <property type="entry name" value="PAS-like_dom_sf"/>
</dbReference>
<gene>
    <name evidence="7" type="ORF">SAMN05421644_10384</name>
</gene>
<dbReference type="Pfam" id="PF13185">
    <property type="entry name" value="GAF_2"/>
    <property type="match status" value="1"/>
</dbReference>
<dbReference type="SMART" id="SM00065">
    <property type="entry name" value="GAF"/>
    <property type="match status" value="1"/>
</dbReference>
<dbReference type="GO" id="GO:0006355">
    <property type="term" value="P:regulation of DNA-templated transcription"/>
    <property type="evidence" value="ECO:0007669"/>
    <property type="project" value="InterPro"/>
</dbReference>
<dbReference type="Pfam" id="PF00990">
    <property type="entry name" value="GGDEF"/>
    <property type="match status" value="1"/>
</dbReference>
<dbReference type="Gene3D" id="3.30.450.20">
    <property type="entry name" value="PAS domain"/>
    <property type="match status" value="3"/>
</dbReference>
<dbReference type="GO" id="GO:0003824">
    <property type="term" value="F:catalytic activity"/>
    <property type="evidence" value="ECO:0007669"/>
    <property type="project" value="UniProtKB-ARBA"/>
</dbReference>
<dbReference type="Pfam" id="PF08269">
    <property type="entry name" value="dCache_2"/>
    <property type="match status" value="1"/>
</dbReference>
<sequence>MRLVLLATVIMCLSVVVAFEYRELLHETKRLRTQDLQQHQQRLEARVRVAIAYARHQFAWEQQTAGAEVDAATVIARTQARILAWLDALRFEDGSYIFIGRYDGLSLAGPAKGQNVLELIDADGQPIVRTLIAYAQAGGGFLEYKMPKLPDQRSAPKLSYVAPIPEWGWYVGTGTFIDDIEAEITALHHQVHQRIQSEVLTISGLFVVILGLAGWRARRIAAAVRRDSETCVHYLEQALDTSAPSSDTEHLPEQLHFHELRAIAQAARRMIAHRRQAEQALRESEQRFRTLVEVSQYYIQELDASGRIEYANPAAVQLFGREPSELIGQSVATLLPEDEGARLLADLHRFATEQPPPMTYYNRNLTADGQMIHVEVDWNYKRDAAGQVIGFVSISKDVTDYRRARLLLKGRNRVLEMLARGQPLREMLTAIITYIEDIAPRAICSIHLLDPATQTLSTAAALSLPEFYAEAVEGAKIGVGIGSCGAAAATGQRVVVADVLTHPDWAAYRELMERTPLRACWSQPIIGHGDQVLGTFAIYANCVMEPSAVDLEMIESAAELAAIVIEHERAASATRQAEEKARLLLESTTEGIFGLDLEGRVTFINPAAADLLGYAPEELIGQSIHPLIHHSHADGTPVVPECCSIFATLSNGQDCHAANEVLWRRDGSSFPAEYWATPMRRDQQIEGAVVTFHDISARKRAEAEIQHLAFHDSLTGLPNRLLFKEELAQALAGLRRNNQRFALHMLDLDHFKDVNDTLGHPVGDQLLRAVTERLTAIIRGTDILARFGGDEFALLQVQIEEIGDAAALASKIIESLEQDFQLGDNRITINTSIGILIADQHCHDVDELITRADVALYKAKEAGRGVHAFFEDSMTQQLRREMEITRELTHAIQANELFVVYQPQFDLHTGQLVGMEALVRWQHPQDGIRLPGAFLTVAEKRGLVRPLSDWVLDAVCRQMCDWSARGLVFGRIAVNLCAQQVGDPDFGDNILAVIERTGANPHNLELEFTETVLIAADAQTQADIVRLSELGIHFAIDDFGTGFSSMQYLRKFRTDKIKIDREFIQDVTHDAGDAEIVKATIALGTALGLMTIAEGVETEEQAEFLRRHGCRQVQGYLYGRPQSVAEIERLLSSVSSDARLT</sequence>
<protein>
    <submittedName>
        <fullName evidence="7">PAS domain S-box-containing protein/diguanylate cyclase (GGDEF) domain-containing protein</fullName>
    </submittedName>
</protein>
<feature type="coiled-coil region" evidence="2">
    <location>
        <begin position="263"/>
        <end position="294"/>
    </location>
</feature>
<dbReference type="InterPro" id="IPR000014">
    <property type="entry name" value="PAS"/>
</dbReference>
<feature type="domain" description="PAC" evidence="4">
    <location>
        <begin position="656"/>
        <end position="707"/>
    </location>
</feature>
<comment type="cofactor">
    <cofactor evidence="1">
        <name>Mg(2+)</name>
        <dbReference type="ChEBI" id="CHEBI:18420"/>
    </cofactor>
</comment>
<keyword evidence="8" id="KW-1185">Reference proteome</keyword>
<dbReference type="InterPro" id="IPR052155">
    <property type="entry name" value="Biofilm_reg_signaling"/>
</dbReference>
<dbReference type="PANTHER" id="PTHR44757">
    <property type="entry name" value="DIGUANYLATE CYCLASE DGCP"/>
    <property type="match status" value="1"/>
</dbReference>
<dbReference type="InterPro" id="IPR000160">
    <property type="entry name" value="GGDEF_dom"/>
</dbReference>
<dbReference type="SUPFAM" id="SSF141868">
    <property type="entry name" value="EAL domain-like"/>
    <property type="match status" value="1"/>
</dbReference>
<keyword evidence="2" id="KW-0175">Coiled coil</keyword>
<evidence type="ECO:0000256" key="2">
    <source>
        <dbReference type="SAM" id="Coils"/>
    </source>
</evidence>
<dbReference type="Pfam" id="PF00563">
    <property type="entry name" value="EAL"/>
    <property type="match status" value="1"/>
</dbReference>
<feature type="domain" description="PAC" evidence="4">
    <location>
        <begin position="358"/>
        <end position="410"/>
    </location>
</feature>
<evidence type="ECO:0000259" key="4">
    <source>
        <dbReference type="PROSITE" id="PS50113"/>
    </source>
</evidence>
<dbReference type="SUPFAM" id="SSF55785">
    <property type="entry name" value="PYP-like sensor domain (PAS domain)"/>
    <property type="match status" value="2"/>
</dbReference>
<dbReference type="InterPro" id="IPR029016">
    <property type="entry name" value="GAF-like_dom_sf"/>
</dbReference>
<dbReference type="InterPro" id="IPR013767">
    <property type="entry name" value="PAS_fold"/>
</dbReference>
<evidence type="ECO:0000313" key="8">
    <source>
        <dbReference type="Proteomes" id="UP000198672"/>
    </source>
</evidence>
<dbReference type="Gene3D" id="3.30.70.270">
    <property type="match status" value="1"/>
</dbReference>
<dbReference type="FunFam" id="3.30.70.270:FF:000001">
    <property type="entry name" value="Diguanylate cyclase domain protein"/>
    <property type="match status" value="1"/>
</dbReference>
<name>A0A1H3BNW4_ALLWA</name>
<dbReference type="InterPro" id="IPR000700">
    <property type="entry name" value="PAS-assoc_C"/>
</dbReference>
<dbReference type="EMBL" id="FNOW01000003">
    <property type="protein sequence ID" value="SDX43054.1"/>
    <property type="molecule type" value="Genomic_DNA"/>
</dbReference>
<dbReference type="SUPFAM" id="SSF55781">
    <property type="entry name" value="GAF domain-like"/>
    <property type="match status" value="1"/>
</dbReference>
<feature type="domain" description="PAS" evidence="3">
    <location>
        <begin position="577"/>
        <end position="629"/>
    </location>
</feature>
<dbReference type="InterPro" id="IPR004010">
    <property type="entry name" value="Double_Cache_2"/>
</dbReference>
<dbReference type="CDD" id="cd01949">
    <property type="entry name" value="GGDEF"/>
    <property type="match status" value="1"/>
</dbReference>
<dbReference type="InterPro" id="IPR029787">
    <property type="entry name" value="Nucleotide_cyclase"/>
</dbReference>
<dbReference type="NCBIfam" id="TIGR00229">
    <property type="entry name" value="sensory_box"/>
    <property type="match status" value="2"/>
</dbReference>
<dbReference type="PROSITE" id="PS50883">
    <property type="entry name" value="EAL"/>
    <property type="match status" value="1"/>
</dbReference>
<dbReference type="InterPro" id="IPR035919">
    <property type="entry name" value="EAL_sf"/>
</dbReference>
<dbReference type="SMART" id="SM00086">
    <property type="entry name" value="PAC"/>
    <property type="match status" value="2"/>
</dbReference>
<dbReference type="SMART" id="SM00052">
    <property type="entry name" value="EAL"/>
    <property type="match status" value="1"/>
</dbReference>
<dbReference type="STRING" id="61595.SAMN05421644_10384"/>
<dbReference type="CDD" id="cd00130">
    <property type="entry name" value="PAS"/>
    <property type="match status" value="2"/>
</dbReference>
<evidence type="ECO:0000313" key="7">
    <source>
        <dbReference type="EMBL" id="SDX43054.1"/>
    </source>
</evidence>
<dbReference type="InterPro" id="IPR001633">
    <property type="entry name" value="EAL_dom"/>
</dbReference>
<feature type="domain" description="GGDEF" evidence="6">
    <location>
        <begin position="739"/>
        <end position="872"/>
    </location>
</feature>
<dbReference type="SMART" id="SM00267">
    <property type="entry name" value="GGDEF"/>
    <property type="match status" value="1"/>
</dbReference>
<organism evidence="7 8">
    <name type="scientific">Allochromatium warmingii</name>
    <name type="common">Chromatium warmingii</name>
    <dbReference type="NCBI Taxonomy" id="61595"/>
    <lineage>
        <taxon>Bacteria</taxon>
        <taxon>Pseudomonadati</taxon>
        <taxon>Pseudomonadota</taxon>
        <taxon>Gammaproteobacteria</taxon>
        <taxon>Chromatiales</taxon>
        <taxon>Chromatiaceae</taxon>
        <taxon>Allochromatium</taxon>
    </lineage>
</organism>
<dbReference type="Proteomes" id="UP000198672">
    <property type="component" value="Unassembled WGS sequence"/>
</dbReference>
<dbReference type="InterPro" id="IPR043128">
    <property type="entry name" value="Rev_trsase/Diguanyl_cyclase"/>
</dbReference>
<dbReference type="PANTHER" id="PTHR44757:SF2">
    <property type="entry name" value="BIOFILM ARCHITECTURE MAINTENANCE PROTEIN MBAA"/>
    <property type="match status" value="1"/>
</dbReference>
<dbReference type="AlphaFoldDB" id="A0A1H3BNW4"/>
<accession>A0A1H3BNW4</accession>
<dbReference type="PROSITE" id="PS50112">
    <property type="entry name" value="PAS"/>
    <property type="match status" value="2"/>
</dbReference>
<dbReference type="Pfam" id="PF00989">
    <property type="entry name" value="PAS"/>
    <property type="match status" value="2"/>
</dbReference>
<evidence type="ECO:0000259" key="5">
    <source>
        <dbReference type="PROSITE" id="PS50883"/>
    </source>
</evidence>
<dbReference type="PROSITE" id="PS50113">
    <property type="entry name" value="PAC"/>
    <property type="match status" value="2"/>
</dbReference>
<dbReference type="SUPFAM" id="SSF55073">
    <property type="entry name" value="Nucleotide cyclase"/>
    <property type="match status" value="1"/>
</dbReference>
<dbReference type="CDD" id="cd01948">
    <property type="entry name" value="EAL"/>
    <property type="match status" value="1"/>
</dbReference>
<feature type="domain" description="PAS" evidence="3">
    <location>
        <begin position="284"/>
        <end position="354"/>
    </location>
</feature>
<evidence type="ECO:0000256" key="1">
    <source>
        <dbReference type="ARBA" id="ARBA00001946"/>
    </source>
</evidence>
<dbReference type="SMART" id="SM00091">
    <property type="entry name" value="PAS"/>
    <property type="match status" value="2"/>
</dbReference>
<dbReference type="InterPro" id="IPR001610">
    <property type="entry name" value="PAC"/>
</dbReference>
<dbReference type="Gene3D" id="3.30.450.40">
    <property type="match status" value="1"/>
</dbReference>
<dbReference type="InterPro" id="IPR003018">
    <property type="entry name" value="GAF"/>
</dbReference>
<dbReference type="NCBIfam" id="TIGR00254">
    <property type="entry name" value="GGDEF"/>
    <property type="match status" value="1"/>
</dbReference>
<feature type="domain" description="EAL" evidence="5">
    <location>
        <begin position="881"/>
        <end position="1135"/>
    </location>
</feature>
<evidence type="ECO:0000259" key="3">
    <source>
        <dbReference type="PROSITE" id="PS50112"/>
    </source>
</evidence>
<dbReference type="Gene3D" id="3.20.20.450">
    <property type="entry name" value="EAL domain"/>
    <property type="match status" value="1"/>
</dbReference>
<dbReference type="CDD" id="cd18774">
    <property type="entry name" value="PDC2_HK_sensor"/>
    <property type="match status" value="1"/>
</dbReference>